<feature type="binding site" evidence="5">
    <location>
        <position position="70"/>
    </location>
    <ligand>
        <name>Zn(2+)</name>
        <dbReference type="ChEBI" id="CHEBI:29105"/>
    </ligand>
</feature>
<feature type="binding site" evidence="5">
    <location>
        <position position="33"/>
    </location>
    <ligand>
        <name>Zn(2+)</name>
        <dbReference type="ChEBI" id="CHEBI:29105"/>
    </ligand>
</feature>
<name>V5WIN5_9SPIO</name>
<dbReference type="Pfam" id="PF01475">
    <property type="entry name" value="FUR"/>
    <property type="match status" value="1"/>
</dbReference>
<feature type="binding site" evidence="6">
    <location>
        <position position="24"/>
    </location>
    <ligand>
        <name>Fe cation</name>
        <dbReference type="ChEBI" id="CHEBI:24875"/>
    </ligand>
</feature>
<evidence type="ECO:0000256" key="5">
    <source>
        <dbReference type="PIRSR" id="PIRSR602481-1"/>
    </source>
</evidence>
<dbReference type="SUPFAM" id="SSF46785">
    <property type="entry name" value="Winged helix' DNA-binding domain"/>
    <property type="match status" value="1"/>
</dbReference>
<evidence type="ECO:0000256" key="2">
    <source>
        <dbReference type="ARBA" id="ARBA00023015"/>
    </source>
</evidence>
<dbReference type="Gene3D" id="3.30.1490.190">
    <property type="match status" value="1"/>
</dbReference>
<sequence>MSIIRPTYVESQTPSYVLMPADGHHAHIICPKCHRVQEVEECELHEVLPLLEKRYGRKFSGHLLECYGLCDECSQ</sequence>
<dbReference type="EMBL" id="CP006939">
    <property type="protein sequence ID" value="AHC15648.1"/>
    <property type="molecule type" value="Genomic_DNA"/>
</dbReference>
<keyword evidence="2" id="KW-0805">Transcription regulation</keyword>
<dbReference type="STRING" id="1307761.L21SP2_2291"/>
<accession>V5WIN5</accession>
<keyword evidence="3" id="KW-0238">DNA-binding</keyword>
<dbReference type="GO" id="GO:0003677">
    <property type="term" value="F:DNA binding"/>
    <property type="evidence" value="ECO:0007669"/>
    <property type="project" value="UniProtKB-KW"/>
</dbReference>
<feature type="binding site" evidence="5">
    <location>
        <position position="73"/>
    </location>
    <ligand>
        <name>Zn(2+)</name>
        <dbReference type="ChEBI" id="CHEBI:29105"/>
    </ligand>
</feature>
<evidence type="ECO:0000313" key="8">
    <source>
        <dbReference type="Proteomes" id="UP000018680"/>
    </source>
</evidence>
<keyword evidence="6" id="KW-0408">Iron</keyword>
<dbReference type="AlphaFoldDB" id="V5WIN5"/>
<reference evidence="7 8" key="1">
    <citation type="journal article" date="2015" name="Stand. Genomic Sci.">
        <title>Complete genome sequence and description of Salinispira pacifica gen. nov., sp. nov., a novel spirochaete isolated form a hypersaline microbial mat.</title>
        <authorList>
            <person name="Ben Hania W."/>
            <person name="Joseph M."/>
            <person name="Schumann P."/>
            <person name="Bunk B."/>
            <person name="Fiebig A."/>
            <person name="Sproer C."/>
            <person name="Klenk H.P."/>
            <person name="Fardeau M.L."/>
            <person name="Spring S."/>
        </authorList>
    </citation>
    <scope>NUCLEOTIDE SEQUENCE [LARGE SCALE GENOMIC DNA]</scope>
    <source>
        <strain evidence="7 8">L21-RPul-D2</strain>
    </source>
</reference>
<comment type="cofactor">
    <cofactor evidence="5">
        <name>Zn(2+)</name>
        <dbReference type="ChEBI" id="CHEBI:29105"/>
    </cofactor>
    <text evidence="5">Binds 1 zinc ion per subunit.</text>
</comment>
<proteinExistence type="predicted"/>
<dbReference type="Proteomes" id="UP000018680">
    <property type="component" value="Chromosome"/>
</dbReference>
<dbReference type="InterPro" id="IPR036390">
    <property type="entry name" value="WH_DNA-bd_sf"/>
</dbReference>
<dbReference type="KEGG" id="slr:L21SP2_2291"/>
<evidence type="ECO:0000256" key="3">
    <source>
        <dbReference type="ARBA" id="ARBA00023125"/>
    </source>
</evidence>
<keyword evidence="4" id="KW-0804">Transcription</keyword>
<gene>
    <name evidence="7" type="ORF">L21SP2_2291</name>
</gene>
<dbReference type="GO" id="GO:0003700">
    <property type="term" value="F:DNA-binding transcription factor activity"/>
    <property type="evidence" value="ECO:0007669"/>
    <property type="project" value="InterPro"/>
</dbReference>
<evidence type="ECO:0000256" key="6">
    <source>
        <dbReference type="PIRSR" id="PIRSR602481-2"/>
    </source>
</evidence>
<organism evidence="7 8">
    <name type="scientific">Salinispira pacifica</name>
    <dbReference type="NCBI Taxonomy" id="1307761"/>
    <lineage>
        <taxon>Bacteria</taxon>
        <taxon>Pseudomonadati</taxon>
        <taxon>Spirochaetota</taxon>
        <taxon>Spirochaetia</taxon>
        <taxon>Spirochaetales</taxon>
        <taxon>Spirochaetaceae</taxon>
        <taxon>Salinispira</taxon>
    </lineage>
</organism>
<protein>
    <recommendedName>
        <fullName evidence="9">Zinc uptake regulation protein ZUR</fullName>
    </recommendedName>
</protein>
<evidence type="ECO:0008006" key="9">
    <source>
        <dbReference type="Google" id="ProtNLM"/>
    </source>
</evidence>
<keyword evidence="5" id="KW-0479">Metal-binding</keyword>
<evidence type="ECO:0000256" key="4">
    <source>
        <dbReference type="ARBA" id="ARBA00023163"/>
    </source>
</evidence>
<dbReference type="GO" id="GO:0046872">
    <property type="term" value="F:metal ion binding"/>
    <property type="evidence" value="ECO:0007669"/>
    <property type="project" value="UniProtKB-KW"/>
</dbReference>
<dbReference type="eggNOG" id="COG0735">
    <property type="taxonomic scope" value="Bacteria"/>
</dbReference>
<dbReference type="InterPro" id="IPR043135">
    <property type="entry name" value="Fur_C"/>
</dbReference>
<feature type="binding site" evidence="5">
    <location>
        <position position="30"/>
    </location>
    <ligand>
        <name>Zn(2+)</name>
        <dbReference type="ChEBI" id="CHEBI:29105"/>
    </ligand>
</feature>
<evidence type="ECO:0000256" key="1">
    <source>
        <dbReference type="ARBA" id="ARBA00022491"/>
    </source>
</evidence>
<feature type="binding site" evidence="6">
    <location>
        <position position="62"/>
    </location>
    <ligand>
        <name>Fe cation</name>
        <dbReference type="ChEBI" id="CHEBI:24875"/>
    </ligand>
</feature>
<comment type="cofactor">
    <cofactor evidence="6">
        <name>Mn(2+)</name>
        <dbReference type="ChEBI" id="CHEBI:29035"/>
    </cofactor>
    <cofactor evidence="6">
        <name>Fe(2+)</name>
        <dbReference type="ChEBI" id="CHEBI:29033"/>
    </cofactor>
    <text evidence="6">Binds 1 Mn(2+) or Fe(2+) ion per subunit.</text>
</comment>
<keyword evidence="5" id="KW-0862">Zinc</keyword>
<dbReference type="InterPro" id="IPR002481">
    <property type="entry name" value="FUR"/>
</dbReference>
<keyword evidence="8" id="KW-1185">Reference proteome</keyword>
<evidence type="ECO:0000313" key="7">
    <source>
        <dbReference type="EMBL" id="AHC15648.1"/>
    </source>
</evidence>
<keyword evidence="1" id="KW-0678">Repressor</keyword>
<dbReference type="HOGENOM" id="CLU_2668928_0_0_12"/>